<dbReference type="PROSITE" id="PS01124">
    <property type="entry name" value="HTH_ARAC_FAMILY_2"/>
    <property type="match status" value="1"/>
</dbReference>
<keyword evidence="1" id="KW-0805">Transcription regulation</keyword>
<dbReference type="SMART" id="SM00342">
    <property type="entry name" value="HTH_ARAC"/>
    <property type="match status" value="1"/>
</dbReference>
<dbReference type="SUPFAM" id="SSF46689">
    <property type="entry name" value="Homeodomain-like"/>
    <property type="match status" value="1"/>
</dbReference>
<keyword evidence="6" id="KW-1185">Reference proteome</keyword>
<name>A0A1H7ZPY3_9BACT</name>
<accession>A0A1H7ZPY3</accession>
<dbReference type="InterPro" id="IPR018060">
    <property type="entry name" value="HTH_AraC"/>
</dbReference>
<dbReference type="PRINTS" id="PR00032">
    <property type="entry name" value="HTHARAC"/>
</dbReference>
<evidence type="ECO:0000256" key="2">
    <source>
        <dbReference type="ARBA" id="ARBA00023125"/>
    </source>
</evidence>
<dbReference type="RefSeq" id="WP_089916335.1">
    <property type="nucleotide sequence ID" value="NZ_FOBB01000005.1"/>
</dbReference>
<organism evidence="5 6">
    <name type="scientific">Chitinophaga rupis</name>
    <dbReference type="NCBI Taxonomy" id="573321"/>
    <lineage>
        <taxon>Bacteria</taxon>
        <taxon>Pseudomonadati</taxon>
        <taxon>Bacteroidota</taxon>
        <taxon>Chitinophagia</taxon>
        <taxon>Chitinophagales</taxon>
        <taxon>Chitinophagaceae</taxon>
        <taxon>Chitinophaga</taxon>
    </lineage>
</organism>
<feature type="domain" description="HTH araC/xylS-type" evidence="4">
    <location>
        <begin position="183"/>
        <end position="291"/>
    </location>
</feature>
<evidence type="ECO:0000259" key="4">
    <source>
        <dbReference type="PROSITE" id="PS01124"/>
    </source>
</evidence>
<keyword evidence="3" id="KW-0804">Transcription</keyword>
<evidence type="ECO:0000256" key="3">
    <source>
        <dbReference type="ARBA" id="ARBA00023163"/>
    </source>
</evidence>
<evidence type="ECO:0000256" key="1">
    <source>
        <dbReference type="ARBA" id="ARBA00023015"/>
    </source>
</evidence>
<protein>
    <submittedName>
        <fullName evidence="5">Transcriptional regulator, AraC family</fullName>
    </submittedName>
</protein>
<dbReference type="InterPro" id="IPR009057">
    <property type="entry name" value="Homeodomain-like_sf"/>
</dbReference>
<dbReference type="Proteomes" id="UP000198984">
    <property type="component" value="Unassembled WGS sequence"/>
</dbReference>
<dbReference type="GO" id="GO:0043565">
    <property type="term" value="F:sequence-specific DNA binding"/>
    <property type="evidence" value="ECO:0007669"/>
    <property type="project" value="InterPro"/>
</dbReference>
<dbReference type="AlphaFoldDB" id="A0A1H7ZPY3"/>
<dbReference type="Pfam" id="PF12833">
    <property type="entry name" value="HTH_18"/>
    <property type="match status" value="1"/>
</dbReference>
<keyword evidence="2" id="KW-0238">DNA-binding</keyword>
<dbReference type="STRING" id="573321.SAMN04488505_105162"/>
<dbReference type="Gene3D" id="1.10.10.60">
    <property type="entry name" value="Homeodomain-like"/>
    <property type="match status" value="1"/>
</dbReference>
<reference evidence="5 6" key="1">
    <citation type="submission" date="2016-10" db="EMBL/GenBank/DDBJ databases">
        <authorList>
            <person name="de Groot N.N."/>
        </authorList>
    </citation>
    <scope>NUCLEOTIDE SEQUENCE [LARGE SCALE GENOMIC DNA]</scope>
    <source>
        <strain evidence="5 6">DSM 21039</strain>
    </source>
</reference>
<proteinExistence type="predicted"/>
<dbReference type="GO" id="GO:0003700">
    <property type="term" value="F:DNA-binding transcription factor activity"/>
    <property type="evidence" value="ECO:0007669"/>
    <property type="project" value="InterPro"/>
</dbReference>
<gene>
    <name evidence="5" type="ORF">SAMN04488505_105162</name>
</gene>
<evidence type="ECO:0000313" key="6">
    <source>
        <dbReference type="Proteomes" id="UP000198984"/>
    </source>
</evidence>
<dbReference type="InterPro" id="IPR020449">
    <property type="entry name" value="Tscrpt_reg_AraC-type_HTH"/>
</dbReference>
<dbReference type="OrthoDB" id="629929at2"/>
<dbReference type="PANTHER" id="PTHR43280">
    <property type="entry name" value="ARAC-FAMILY TRANSCRIPTIONAL REGULATOR"/>
    <property type="match status" value="1"/>
</dbReference>
<evidence type="ECO:0000313" key="5">
    <source>
        <dbReference type="EMBL" id="SEM60470.1"/>
    </source>
</evidence>
<dbReference type="EMBL" id="FOBB01000005">
    <property type="protein sequence ID" value="SEM60470.1"/>
    <property type="molecule type" value="Genomic_DNA"/>
</dbReference>
<sequence>MSAPENAKDFLANRLPALDFKDQFTVFERQTYASKPMSYNRRDFYKISLALGSSRLYYADKGIELNRPALIFSNPMIPYAWEPVSAKQEGFFCLFTENFLKAKDRDLVLQDSPLFKVGSNPVFFVDDTQLKYISSIFQNMLREFDTDYIHKFDLLRNHVNLLLHEAMKMQPSAGYFKHQNAAARITAMFLELLERQFPVDSPQHALKLRTPNDYAEQLSVHVNHLNRAVKEVTGKTTTTHLAERMLSEARALLKHTDWTINEIAYSLGYEYPTYFNNFFKKQTGVTPSSLR</sequence>
<dbReference type="PANTHER" id="PTHR43280:SF32">
    <property type="entry name" value="TRANSCRIPTIONAL REGULATORY PROTEIN"/>
    <property type="match status" value="1"/>
</dbReference>